<evidence type="ECO:0000256" key="3">
    <source>
        <dbReference type="ARBA" id="ARBA00022801"/>
    </source>
</evidence>
<protein>
    <recommendedName>
        <fullName evidence="2">alpha-L-rhamnosidase</fullName>
        <ecNumber evidence="2">3.2.1.40</ecNumber>
    </recommendedName>
</protein>
<dbReference type="Gene3D" id="2.60.120.260">
    <property type="entry name" value="Galactose-binding domain-like"/>
    <property type="match status" value="2"/>
</dbReference>
<dbReference type="InterPro" id="IPR008928">
    <property type="entry name" value="6-hairpin_glycosidase_sf"/>
</dbReference>
<dbReference type="Pfam" id="PF25788">
    <property type="entry name" value="Ig_Rha78A_N"/>
    <property type="match status" value="1"/>
</dbReference>
<dbReference type="AlphaFoldDB" id="A0AAN9YLC3"/>
<evidence type="ECO:0000259" key="4">
    <source>
        <dbReference type="Pfam" id="PF05592"/>
    </source>
</evidence>
<gene>
    <name evidence="8" type="ORF">SLS62_009336</name>
</gene>
<name>A0AAN9YLC3_9PEZI</name>
<dbReference type="GO" id="GO:0005975">
    <property type="term" value="P:carbohydrate metabolic process"/>
    <property type="evidence" value="ECO:0007669"/>
    <property type="project" value="InterPro"/>
</dbReference>
<dbReference type="Gene3D" id="2.60.40.10">
    <property type="entry name" value="Immunoglobulins"/>
    <property type="match status" value="1"/>
</dbReference>
<evidence type="ECO:0000259" key="6">
    <source>
        <dbReference type="Pfam" id="PF17389"/>
    </source>
</evidence>
<dbReference type="GO" id="GO:0030596">
    <property type="term" value="F:alpha-L-rhamnosidase activity"/>
    <property type="evidence" value="ECO:0007669"/>
    <property type="project" value="UniProtKB-EC"/>
</dbReference>
<proteinExistence type="predicted"/>
<dbReference type="Pfam" id="PF17389">
    <property type="entry name" value="Bac_rhamnosid6H"/>
    <property type="match status" value="1"/>
</dbReference>
<dbReference type="EMBL" id="JAKJXP020000096">
    <property type="protein sequence ID" value="KAK7746615.1"/>
    <property type="molecule type" value="Genomic_DNA"/>
</dbReference>
<keyword evidence="9" id="KW-1185">Reference proteome</keyword>
<dbReference type="SUPFAM" id="SSF48208">
    <property type="entry name" value="Six-hairpin glycosidases"/>
    <property type="match status" value="1"/>
</dbReference>
<dbReference type="InterPro" id="IPR008902">
    <property type="entry name" value="Rhamnosid_concanavalin"/>
</dbReference>
<evidence type="ECO:0000256" key="2">
    <source>
        <dbReference type="ARBA" id="ARBA00012652"/>
    </source>
</evidence>
<dbReference type="InterPro" id="IPR013783">
    <property type="entry name" value="Ig-like_fold"/>
</dbReference>
<evidence type="ECO:0000256" key="1">
    <source>
        <dbReference type="ARBA" id="ARBA00001445"/>
    </source>
</evidence>
<dbReference type="Pfam" id="PF05592">
    <property type="entry name" value="Bac_rhamnosid"/>
    <property type="match status" value="1"/>
</dbReference>
<keyword evidence="3" id="KW-0378">Hydrolase</keyword>
<reference evidence="8 9" key="1">
    <citation type="submission" date="2024-02" db="EMBL/GenBank/DDBJ databases">
        <title>De novo assembly and annotation of 12 fungi associated with fruit tree decline syndrome in Ontario, Canada.</title>
        <authorList>
            <person name="Sulman M."/>
            <person name="Ellouze W."/>
            <person name="Ilyukhin E."/>
        </authorList>
    </citation>
    <scope>NUCLEOTIDE SEQUENCE [LARGE SCALE GENOMIC DNA]</scope>
    <source>
        <strain evidence="8 9">M11/M66-122</strain>
    </source>
</reference>
<accession>A0AAN9YLC3</accession>
<sequence>MAEQKVILHKDKDVDMAVSISQVTFEHHRQALGIGETKPRISWRFAGNATEWEQSAYELEVVRGTGNNTHIYAQNSSESVLVPWPEAALGTAEQASVRARAHGGAGQASTPWSDWVTVETGLLSTEDWSGAVPIAADNGTEPTGPKRPTLFRKAFGVGSEVASARLYITALGLYEAEINGNRVGDHVLSPGWQSYNHRHVYDTYDVTDLVKSGENAIGITVGEGWYVGRIGFDYTRNGWGDTLGALALLDLTLQNGSAVQVKTDLSWQASSSPILTSDIYDGEKYDSRIEADVAGWSTPSFDASDWLAVKELDPPKGQLMPLDGEPIRKKETISAKNIFKSASNKTLIDFGQNLVGWLNITVEGPAGTNITFHHAEVVVNGELALEPLRTANATDTLILHGNGVQNWEPRFTYHGFRFIQIDGWPEETELTLDSIKAVVVHSDMEQTGWLKTSNDLLNQFHANVRWSMKGNFLSVPTDCPQRDERLGWTGDAHAFGPTSNYLYNTAGFWRGWHRDVWSEMQTNGSMIVPEVVPVIPDHGVTSMPTMATAVWSDVAVGSPWNLYQAFGDKGMLAEHLPQARAWIDTGLPRNEVGLWDRSTFQFGDWLDPKAPPSDPGNATTSGHLVADAYLVRMTEILSEAAQSLGDAALATQYQNQTADLKREFQNAWIGTGNGTGNVTAPPGTALANRTQTAYALAIAFDLFASAEARAAGGKVLQALVAENDYLVGTGFAGTPQLGFALRAVGATEDFYSMLLQTRVPSWLYQVVMNATTTWERWDSLLPDGSTNDSGMTSFNHYAFGAVADWMHQVVGGLAPAEPGWRRVAVAPVPGGDITSAEARFLSPYGEVSSKWTVTDADGFRLAVSVPPNARAIVTLPNANRSTEVGSGYHEFHDPQYVMP</sequence>
<dbReference type="Pfam" id="PF08531">
    <property type="entry name" value="Bac_rhamnosid_N"/>
    <property type="match status" value="1"/>
</dbReference>
<evidence type="ECO:0000313" key="8">
    <source>
        <dbReference type="EMBL" id="KAK7746615.1"/>
    </source>
</evidence>
<evidence type="ECO:0000259" key="5">
    <source>
        <dbReference type="Pfam" id="PF08531"/>
    </source>
</evidence>
<dbReference type="Gene3D" id="1.50.10.10">
    <property type="match status" value="1"/>
</dbReference>
<dbReference type="EC" id="3.2.1.40" evidence="2"/>
<comment type="catalytic activity">
    <reaction evidence="1">
        <text>Hydrolysis of terminal non-reducing alpha-L-rhamnose residues in alpha-L-rhamnosides.</text>
        <dbReference type="EC" id="3.2.1.40"/>
    </reaction>
</comment>
<dbReference type="Gene3D" id="2.60.420.10">
    <property type="entry name" value="Maltose phosphorylase, domain 3"/>
    <property type="match status" value="1"/>
</dbReference>
<evidence type="ECO:0000313" key="9">
    <source>
        <dbReference type="Proteomes" id="UP001320420"/>
    </source>
</evidence>
<dbReference type="Proteomes" id="UP001320420">
    <property type="component" value="Unassembled WGS sequence"/>
</dbReference>
<dbReference type="PIRSF" id="PIRSF010631">
    <property type="entry name" value="A-rhamnsds"/>
    <property type="match status" value="1"/>
</dbReference>
<dbReference type="PANTHER" id="PTHR33307">
    <property type="entry name" value="ALPHA-RHAMNOSIDASE (EUROFUNG)"/>
    <property type="match status" value="1"/>
</dbReference>
<feature type="domain" description="Alpha-L-rhamnosidase concanavalin-like" evidence="4">
    <location>
        <begin position="341"/>
        <end position="441"/>
    </location>
</feature>
<feature type="domain" description="Alpha-L-rhamnosidase C-terminal" evidence="7">
    <location>
        <begin position="812"/>
        <end position="888"/>
    </location>
</feature>
<evidence type="ECO:0000259" key="7">
    <source>
        <dbReference type="Pfam" id="PF17390"/>
    </source>
</evidence>
<dbReference type="Pfam" id="PF17390">
    <property type="entry name" value="Bac_rhamnosid_C"/>
    <property type="match status" value="1"/>
</dbReference>
<dbReference type="InterPro" id="IPR035398">
    <property type="entry name" value="Bac_rhamnosid_C"/>
</dbReference>
<dbReference type="PANTHER" id="PTHR33307:SF6">
    <property type="entry name" value="ALPHA-RHAMNOSIDASE (EUROFUNG)-RELATED"/>
    <property type="match status" value="1"/>
</dbReference>
<dbReference type="InterPro" id="IPR012341">
    <property type="entry name" value="6hp_glycosidase-like_sf"/>
</dbReference>
<dbReference type="InterPro" id="IPR035396">
    <property type="entry name" value="Bac_rhamnosid6H"/>
</dbReference>
<organism evidence="8 9">
    <name type="scientific">Diatrype stigma</name>
    <dbReference type="NCBI Taxonomy" id="117547"/>
    <lineage>
        <taxon>Eukaryota</taxon>
        <taxon>Fungi</taxon>
        <taxon>Dikarya</taxon>
        <taxon>Ascomycota</taxon>
        <taxon>Pezizomycotina</taxon>
        <taxon>Sordariomycetes</taxon>
        <taxon>Xylariomycetidae</taxon>
        <taxon>Xylariales</taxon>
        <taxon>Diatrypaceae</taxon>
        <taxon>Diatrype</taxon>
    </lineage>
</organism>
<feature type="domain" description="Bacterial alpha-L-rhamnosidase N-terminal" evidence="5">
    <location>
        <begin position="160"/>
        <end position="331"/>
    </location>
</feature>
<dbReference type="InterPro" id="IPR016007">
    <property type="entry name" value="Alpha_rhamnosid"/>
</dbReference>
<feature type="domain" description="Alpha-L-rhamnosidase six-hairpin glycosidase" evidence="6">
    <location>
        <begin position="445"/>
        <end position="810"/>
    </location>
</feature>
<comment type="caution">
    <text evidence="8">The sequence shown here is derived from an EMBL/GenBank/DDBJ whole genome shotgun (WGS) entry which is preliminary data.</text>
</comment>
<dbReference type="InterPro" id="IPR013737">
    <property type="entry name" value="Bac_rhamnosid_N"/>
</dbReference>